<sequence>ISTYVICAVLSTRSESRVYFYQCDTIILAFSLEILTFLISFVVLPWLFTSGLTNPIRPFVNLQGSLHRNPGKGPSQ</sequence>
<dbReference type="EMBL" id="JASPKZ010006819">
    <property type="protein sequence ID" value="KAJ9586981.1"/>
    <property type="molecule type" value="Genomic_DNA"/>
</dbReference>
<gene>
    <name evidence="2" type="ORF">L9F63_019426</name>
</gene>
<organism evidence="2 3">
    <name type="scientific">Diploptera punctata</name>
    <name type="common">Pacific beetle cockroach</name>
    <dbReference type="NCBI Taxonomy" id="6984"/>
    <lineage>
        <taxon>Eukaryota</taxon>
        <taxon>Metazoa</taxon>
        <taxon>Ecdysozoa</taxon>
        <taxon>Arthropoda</taxon>
        <taxon>Hexapoda</taxon>
        <taxon>Insecta</taxon>
        <taxon>Pterygota</taxon>
        <taxon>Neoptera</taxon>
        <taxon>Polyneoptera</taxon>
        <taxon>Dictyoptera</taxon>
        <taxon>Blattodea</taxon>
        <taxon>Blaberoidea</taxon>
        <taxon>Blaberidae</taxon>
        <taxon>Diplopterinae</taxon>
        <taxon>Diploptera</taxon>
    </lineage>
</organism>
<reference evidence="2" key="2">
    <citation type="submission" date="2023-05" db="EMBL/GenBank/DDBJ databases">
        <authorList>
            <person name="Fouks B."/>
        </authorList>
    </citation>
    <scope>NUCLEOTIDE SEQUENCE</scope>
    <source>
        <strain evidence="2">Stay&amp;Tobe</strain>
        <tissue evidence="2">Testes</tissue>
    </source>
</reference>
<evidence type="ECO:0000313" key="3">
    <source>
        <dbReference type="Proteomes" id="UP001233999"/>
    </source>
</evidence>
<keyword evidence="1" id="KW-0812">Transmembrane</keyword>
<dbReference type="AlphaFoldDB" id="A0AAD7ZV39"/>
<evidence type="ECO:0000256" key="1">
    <source>
        <dbReference type="SAM" id="Phobius"/>
    </source>
</evidence>
<feature type="transmembrane region" description="Helical" evidence="1">
    <location>
        <begin position="26"/>
        <end position="48"/>
    </location>
</feature>
<keyword evidence="1" id="KW-1133">Transmembrane helix</keyword>
<keyword evidence="3" id="KW-1185">Reference proteome</keyword>
<evidence type="ECO:0000313" key="2">
    <source>
        <dbReference type="EMBL" id="KAJ9586981.1"/>
    </source>
</evidence>
<keyword evidence="1" id="KW-0472">Membrane</keyword>
<dbReference type="Proteomes" id="UP001233999">
    <property type="component" value="Unassembled WGS sequence"/>
</dbReference>
<reference evidence="2" key="1">
    <citation type="journal article" date="2023" name="IScience">
        <title>Live-bearing cockroach genome reveals convergent evolutionary mechanisms linked to viviparity in insects and beyond.</title>
        <authorList>
            <person name="Fouks B."/>
            <person name="Harrison M.C."/>
            <person name="Mikhailova A.A."/>
            <person name="Marchal E."/>
            <person name="English S."/>
            <person name="Carruthers M."/>
            <person name="Jennings E.C."/>
            <person name="Chiamaka E.L."/>
            <person name="Frigard R.A."/>
            <person name="Pippel M."/>
            <person name="Attardo G.M."/>
            <person name="Benoit J.B."/>
            <person name="Bornberg-Bauer E."/>
            <person name="Tobe S.S."/>
        </authorList>
    </citation>
    <scope>NUCLEOTIDE SEQUENCE</scope>
    <source>
        <strain evidence="2">Stay&amp;Tobe</strain>
    </source>
</reference>
<feature type="non-terminal residue" evidence="2">
    <location>
        <position position="1"/>
    </location>
</feature>
<name>A0AAD7ZV39_DIPPU</name>
<accession>A0AAD7ZV39</accession>
<feature type="non-terminal residue" evidence="2">
    <location>
        <position position="76"/>
    </location>
</feature>
<protein>
    <submittedName>
        <fullName evidence="2">Uncharacterized protein</fullName>
    </submittedName>
</protein>
<proteinExistence type="predicted"/>
<comment type="caution">
    <text evidence="2">The sequence shown here is derived from an EMBL/GenBank/DDBJ whole genome shotgun (WGS) entry which is preliminary data.</text>
</comment>